<dbReference type="Gene3D" id="3.60.130.10">
    <property type="entry name" value="Clavaminate synthase-like"/>
    <property type="match status" value="1"/>
</dbReference>
<organism evidence="6 7">
    <name type="scientific">Dankookia rubra</name>
    <dbReference type="NCBI Taxonomy" id="1442381"/>
    <lineage>
        <taxon>Bacteria</taxon>
        <taxon>Pseudomonadati</taxon>
        <taxon>Pseudomonadota</taxon>
        <taxon>Alphaproteobacteria</taxon>
        <taxon>Acetobacterales</taxon>
        <taxon>Roseomonadaceae</taxon>
        <taxon>Dankookia</taxon>
    </lineage>
</organism>
<dbReference type="OrthoDB" id="5491415at2"/>
<evidence type="ECO:0000256" key="2">
    <source>
        <dbReference type="ARBA" id="ARBA00023002"/>
    </source>
</evidence>
<accession>A0A4R5QD33</accession>
<comment type="caution">
    <text evidence="6">The sequence shown here is derived from an EMBL/GenBank/DDBJ whole genome shotgun (WGS) entry which is preliminary data.</text>
</comment>
<reference evidence="6 7" key="1">
    <citation type="journal article" date="2016" name="J. Microbiol.">
        <title>Dankookia rubra gen. nov., sp. nov., an alphaproteobacterium isolated from sediment of a shallow stream.</title>
        <authorList>
            <person name="Kim W.H."/>
            <person name="Kim D.H."/>
            <person name="Kang K."/>
            <person name="Ahn T.Y."/>
        </authorList>
    </citation>
    <scope>NUCLEOTIDE SEQUENCE [LARGE SCALE GENOMIC DNA]</scope>
    <source>
        <strain evidence="6 7">JCM30602</strain>
    </source>
</reference>
<evidence type="ECO:0000313" key="6">
    <source>
        <dbReference type="EMBL" id="TDH61082.1"/>
    </source>
</evidence>
<feature type="region of interest" description="Disordered" evidence="4">
    <location>
        <begin position="376"/>
        <end position="401"/>
    </location>
</feature>
<dbReference type="PANTHER" id="PTHR10696:SF56">
    <property type="entry name" value="TAUD_TFDA-LIKE DOMAIN-CONTAINING PROTEIN"/>
    <property type="match status" value="1"/>
</dbReference>
<feature type="domain" description="TauD/TfdA-like" evidence="5">
    <location>
        <begin position="99"/>
        <end position="352"/>
    </location>
</feature>
<proteinExistence type="predicted"/>
<comment type="cofactor">
    <cofactor evidence="1">
        <name>Fe(2+)</name>
        <dbReference type="ChEBI" id="CHEBI:29033"/>
    </cofactor>
</comment>
<feature type="compositionally biased region" description="Polar residues" evidence="4">
    <location>
        <begin position="38"/>
        <end position="47"/>
    </location>
</feature>
<evidence type="ECO:0000313" key="7">
    <source>
        <dbReference type="Proteomes" id="UP000295096"/>
    </source>
</evidence>
<dbReference type="InterPro" id="IPR003819">
    <property type="entry name" value="TauD/TfdA-like"/>
</dbReference>
<dbReference type="GO" id="GO:0016706">
    <property type="term" value="F:2-oxoglutarate-dependent dioxygenase activity"/>
    <property type="evidence" value="ECO:0007669"/>
    <property type="project" value="UniProtKB-ARBA"/>
</dbReference>
<sequence length="401" mass="44160">MGRHPRTLLELRCRHSTSLPARLEGGVARGRVRAEASGQETPGSRSMSDYAPVTDASAWRGAEIASDPAWISTLATAEVEDLAAALRGVQARGIPTTAITRADFPLPVLAPRLAQWLEQARSGRGFFVVRGLPANRFDEAEREAIFWGLGTHLGTAVSQNSHGEMLGHVFDQGRTYGSANTRGYQTKARLDFHTDRCDLVGLLCQRRAKHGGLSSVVSTMAVHNEILRTRPDLLPILYRGFHYSEREAADNPNGVTPRPIPVFSNHRGVISCRFIRNPIETGAERRGIPLTASEREALELMSSLSAREDMRLDMMLEPGDMQFCNNYVTTHARTEFEDWEDPAQRRLMVRLWLTFDARRPLAEDFGEHDGIPARLAPGTAVLPGGPNAAAPPRLESAQQAS</sequence>
<dbReference type="PANTHER" id="PTHR10696">
    <property type="entry name" value="GAMMA-BUTYROBETAINE HYDROXYLASE-RELATED"/>
    <property type="match status" value="1"/>
</dbReference>
<dbReference type="Pfam" id="PF02668">
    <property type="entry name" value="TauD"/>
    <property type="match status" value="1"/>
</dbReference>
<dbReference type="InterPro" id="IPR050411">
    <property type="entry name" value="AlphaKG_dependent_hydroxylases"/>
</dbReference>
<keyword evidence="6" id="KW-0223">Dioxygenase</keyword>
<dbReference type="EMBL" id="SMSJ01000026">
    <property type="protein sequence ID" value="TDH61082.1"/>
    <property type="molecule type" value="Genomic_DNA"/>
</dbReference>
<keyword evidence="3" id="KW-0045">Antibiotic biosynthesis</keyword>
<dbReference type="SUPFAM" id="SSF51197">
    <property type="entry name" value="Clavaminate synthase-like"/>
    <property type="match status" value="1"/>
</dbReference>
<dbReference type="GO" id="GO:0017000">
    <property type="term" value="P:antibiotic biosynthetic process"/>
    <property type="evidence" value="ECO:0007669"/>
    <property type="project" value="UniProtKB-KW"/>
</dbReference>
<keyword evidence="2" id="KW-0560">Oxidoreductase</keyword>
<evidence type="ECO:0000256" key="4">
    <source>
        <dbReference type="SAM" id="MobiDB-lite"/>
    </source>
</evidence>
<evidence type="ECO:0000256" key="3">
    <source>
        <dbReference type="ARBA" id="ARBA00023194"/>
    </source>
</evidence>
<dbReference type="AlphaFoldDB" id="A0A4R5QD33"/>
<gene>
    <name evidence="6" type="ORF">E2C06_18410</name>
</gene>
<keyword evidence="7" id="KW-1185">Reference proteome</keyword>
<feature type="region of interest" description="Disordered" evidence="4">
    <location>
        <begin position="29"/>
        <end position="50"/>
    </location>
</feature>
<evidence type="ECO:0000259" key="5">
    <source>
        <dbReference type="Pfam" id="PF02668"/>
    </source>
</evidence>
<dbReference type="Proteomes" id="UP000295096">
    <property type="component" value="Unassembled WGS sequence"/>
</dbReference>
<name>A0A4R5QD33_9PROT</name>
<protein>
    <submittedName>
        <fullName evidence="6">TauD/TfdA family dioxygenase</fullName>
    </submittedName>
</protein>
<dbReference type="InterPro" id="IPR042098">
    <property type="entry name" value="TauD-like_sf"/>
</dbReference>
<evidence type="ECO:0000256" key="1">
    <source>
        <dbReference type="ARBA" id="ARBA00001954"/>
    </source>
</evidence>